<keyword evidence="4" id="KW-0472">Membrane</keyword>
<dbReference type="Pfam" id="PF00928">
    <property type="entry name" value="Adap_comp_sub"/>
    <property type="match status" value="1"/>
</dbReference>
<keyword evidence="3" id="KW-0653">Protein transport</keyword>
<name>A0ABQ9XNY8_9EUKA</name>
<dbReference type="EMBL" id="JARBJD010000087">
    <property type="protein sequence ID" value="KAK2953746.1"/>
    <property type="molecule type" value="Genomic_DNA"/>
</dbReference>
<dbReference type="Gene3D" id="2.60.40.1170">
    <property type="entry name" value="Mu homology domain, subdomain B"/>
    <property type="match status" value="2"/>
</dbReference>
<evidence type="ECO:0000256" key="2">
    <source>
        <dbReference type="ARBA" id="ARBA00022448"/>
    </source>
</evidence>
<keyword evidence="7" id="KW-1185">Reference proteome</keyword>
<reference evidence="6 7" key="1">
    <citation type="journal article" date="2022" name="bioRxiv">
        <title>Genomics of Preaxostyla Flagellates Illuminates Evolutionary Transitions and the Path Towards Mitochondrial Loss.</title>
        <authorList>
            <person name="Novak L.V.F."/>
            <person name="Treitli S.C."/>
            <person name="Pyrih J."/>
            <person name="Halakuc P."/>
            <person name="Pipaliya S.V."/>
            <person name="Vacek V."/>
            <person name="Brzon O."/>
            <person name="Soukal P."/>
            <person name="Eme L."/>
            <person name="Dacks J.B."/>
            <person name="Karnkowska A."/>
            <person name="Elias M."/>
            <person name="Hampl V."/>
        </authorList>
    </citation>
    <scope>NUCLEOTIDE SEQUENCE [LARGE SCALE GENOMIC DNA]</scope>
    <source>
        <strain evidence="6">NAU3</strain>
        <tissue evidence="6">Gut</tissue>
    </source>
</reference>
<evidence type="ECO:0000259" key="5">
    <source>
        <dbReference type="PROSITE" id="PS51072"/>
    </source>
</evidence>
<dbReference type="SUPFAM" id="SSF49447">
    <property type="entry name" value="Second domain of Mu2 adaptin subunit (ap50) of ap2 adaptor"/>
    <property type="match status" value="1"/>
</dbReference>
<dbReference type="PRINTS" id="PR00314">
    <property type="entry name" value="CLATHRINADPT"/>
</dbReference>
<proteinExistence type="predicted"/>
<keyword evidence="2" id="KW-0813">Transport</keyword>
<dbReference type="InterPro" id="IPR036168">
    <property type="entry name" value="AP2_Mu_C_sf"/>
</dbReference>
<organism evidence="6 7">
    <name type="scientific">Blattamonas nauphoetae</name>
    <dbReference type="NCBI Taxonomy" id="2049346"/>
    <lineage>
        <taxon>Eukaryota</taxon>
        <taxon>Metamonada</taxon>
        <taxon>Preaxostyla</taxon>
        <taxon>Oxymonadida</taxon>
        <taxon>Blattamonas</taxon>
    </lineage>
</organism>
<feature type="domain" description="MHD" evidence="5">
    <location>
        <begin position="1"/>
        <end position="232"/>
    </location>
</feature>
<protein>
    <submittedName>
        <fullName evidence="6">AP-1 complex subunit mu-1-I</fullName>
    </submittedName>
</protein>
<comment type="caution">
    <text evidence="6">The sequence shown here is derived from an EMBL/GenBank/DDBJ whole genome shotgun (WGS) entry which is preliminary data.</text>
</comment>
<evidence type="ECO:0000256" key="3">
    <source>
        <dbReference type="ARBA" id="ARBA00022927"/>
    </source>
</evidence>
<evidence type="ECO:0000313" key="7">
    <source>
        <dbReference type="Proteomes" id="UP001281761"/>
    </source>
</evidence>
<evidence type="ECO:0000256" key="4">
    <source>
        <dbReference type="ARBA" id="ARBA00023136"/>
    </source>
</evidence>
<dbReference type="PANTHER" id="PTHR10529">
    <property type="entry name" value="AP COMPLEX SUBUNIT MU"/>
    <property type="match status" value="1"/>
</dbReference>
<comment type="subcellular location">
    <subcellularLocation>
        <location evidence="1">Endomembrane system</location>
    </subcellularLocation>
</comment>
<dbReference type="InterPro" id="IPR001392">
    <property type="entry name" value="Clathrin_mu"/>
</dbReference>
<sequence length="241" mass="27285">MMDSQLSGMPVLHLGLNDKLALHQLSNESGDTPSQSTHHAIDLEDIHFHQCVRLSKFDTNRTISFIPPDRRFELMNYRIGKLQKSLISVTSQIYEYENSRIEMILHLTTNFNQKIMTKSLSVLVPVPEDADTPVFNQTIGFCVYQPEVNCILWNLGPVNGKRTVAMTAQMGLPTMSGGTSSRHGMPLQVNFEIPRFTLSGIHVNHLTINDTSGYNGIPFINYRAHAGEYIIRQNPPKRIRH</sequence>
<gene>
    <name evidence="6" type="ORF">BLNAU_11303</name>
</gene>
<evidence type="ECO:0000256" key="1">
    <source>
        <dbReference type="ARBA" id="ARBA00004308"/>
    </source>
</evidence>
<accession>A0ABQ9XNY8</accession>
<dbReference type="Proteomes" id="UP001281761">
    <property type="component" value="Unassembled WGS sequence"/>
</dbReference>
<dbReference type="PROSITE" id="PS51072">
    <property type="entry name" value="MHD"/>
    <property type="match status" value="1"/>
</dbReference>
<dbReference type="InterPro" id="IPR050431">
    <property type="entry name" value="Adaptor_comp_med_subunit"/>
</dbReference>
<evidence type="ECO:0000313" key="6">
    <source>
        <dbReference type="EMBL" id="KAK2953746.1"/>
    </source>
</evidence>
<dbReference type="InterPro" id="IPR028565">
    <property type="entry name" value="MHD"/>
</dbReference>